<accession>A0ACB8VL49</accession>
<comment type="caution">
    <text evidence="1">The sequence shown here is derived from an EMBL/GenBank/DDBJ whole genome shotgun (WGS) entry which is preliminary data.</text>
</comment>
<protein>
    <submittedName>
        <fullName evidence="1">Uncharacterized protein</fullName>
    </submittedName>
</protein>
<organism evidence="1 2">
    <name type="scientific">Scortum barcoo</name>
    <name type="common">barcoo grunter</name>
    <dbReference type="NCBI Taxonomy" id="214431"/>
    <lineage>
        <taxon>Eukaryota</taxon>
        <taxon>Metazoa</taxon>
        <taxon>Chordata</taxon>
        <taxon>Craniata</taxon>
        <taxon>Vertebrata</taxon>
        <taxon>Euteleostomi</taxon>
        <taxon>Actinopterygii</taxon>
        <taxon>Neopterygii</taxon>
        <taxon>Teleostei</taxon>
        <taxon>Neoteleostei</taxon>
        <taxon>Acanthomorphata</taxon>
        <taxon>Eupercaria</taxon>
        <taxon>Centrarchiformes</taxon>
        <taxon>Terapontoidei</taxon>
        <taxon>Terapontidae</taxon>
        <taxon>Scortum</taxon>
    </lineage>
</organism>
<keyword evidence="2" id="KW-1185">Reference proteome</keyword>
<reference evidence="1" key="1">
    <citation type="submission" date="2022-04" db="EMBL/GenBank/DDBJ databases">
        <title>Jade perch genome.</title>
        <authorList>
            <person name="Chao B."/>
        </authorList>
    </citation>
    <scope>NUCLEOTIDE SEQUENCE</scope>
    <source>
        <strain evidence="1">CB-2022</strain>
    </source>
</reference>
<evidence type="ECO:0000313" key="2">
    <source>
        <dbReference type="Proteomes" id="UP000831701"/>
    </source>
</evidence>
<gene>
    <name evidence="1" type="ORF">L3Q82_018434</name>
</gene>
<dbReference type="EMBL" id="CM041551">
    <property type="protein sequence ID" value="KAI3355612.1"/>
    <property type="molecule type" value="Genomic_DNA"/>
</dbReference>
<name>A0ACB8VL49_9TELE</name>
<sequence>MGDPTRGVMPPDNIAPRIIRAHKPLHHKMTADPCARIEVHQIPVCSYGPMYNPPLEVTRPFVKQRTAAYLLILPLPHSRRDSQGGKDVLTFIVPLIRKSTVLSKRFWQGGTDLFHQPEQQSVGSDVEQFSQMSDGVPYAIWPKVEADLDSLVKNGVLESVTTSEWATPIVPVPKKDGGIRICGDFKHKLIPPAKGAEATLVTQDLTAWILIYSAEGSMATAAPLHHSWLSPTHLYSSSLTLVRFSCFPAVYLTFCAACDSLDSHAVITDSQSVITDSLYQLAAPRPDYQPALLYPSPASASVCGVVPPCGAAASAAAMRYLAGQPPNTKQTTPTTTTNYCKTVIQHTEQKKGKVKKSHRHTHHAVYHHSNSQHALRERERDRSDLLPQCNAKAKLLLSGRTDRDRTALSKAKAPGPHTRFRGAPPTEYHKGHGRMPSPDPQSTCGLVGQTPINPQAPCGGYRAGLVCHDWDENRSVPPESEGRLSA</sequence>
<proteinExistence type="predicted"/>
<dbReference type="Proteomes" id="UP000831701">
    <property type="component" value="Chromosome 21"/>
</dbReference>
<evidence type="ECO:0000313" key="1">
    <source>
        <dbReference type="EMBL" id="KAI3355612.1"/>
    </source>
</evidence>